<dbReference type="GO" id="GO:0045944">
    <property type="term" value="P:positive regulation of transcription by RNA polymerase II"/>
    <property type="evidence" value="ECO:0007669"/>
    <property type="project" value="TreeGrafter"/>
</dbReference>
<dbReference type="SUPFAM" id="SSF47459">
    <property type="entry name" value="HLH, helix-loop-helix DNA-binding domain"/>
    <property type="match status" value="1"/>
</dbReference>
<dbReference type="InterPro" id="IPR039704">
    <property type="entry name" value="Myogenic_factor"/>
</dbReference>
<dbReference type="PANTHER" id="PTHR11534:SF5">
    <property type="entry name" value="MYOGENIN"/>
    <property type="match status" value="1"/>
</dbReference>
<dbReference type="AlphaFoldDB" id="A0A7J5Z4T0"/>
<evidence type="ECO:0000313" key="14">
    <source>
        <dbReference type="EMBL" id="KAF3856089.1"/>
    </source>
</evidence>
<evidence type="ECO:0000256" key="12">
    <source>
        <dbReference type="SAM" id="MobiDB-lite"/>
    </source>
</evidence>
<dbReference type="InterPro" id="IPR002546">
    <property type="entry name" value="MyoD_N"/>
</dbReference>
<protein>
    <recommendedName>
        <fullName evidence="11">Myogenin</fullName>
    </recommendedName>
</protein>
<dbReference type="SMART" id="SM00353">
    <property type="entry name" value="HLH"/>
    <property type="match status" value="1"/>
</dbReference>
<proteinExistence type="predicted"/>
<keyword evidence="9" id="KW-0804">Transcription</keyword>
<evidence type="ECO:0000256" key="11">
    <source>
        <dbReference type="ARBA" id="ARBA00040904"/>
    </source>
</evidence>
<dbReference type="Pfam" id="PF00010">
    <property type="entry name" value="HLH"/>
    <property type="match status" value="1"/>
</dbReference>
<feature type="compositionally biased region" description="Polar residues" evidence="12">
    <location>
        <begin position="273"/>
        <end position="295"/>
    </location>
</feature>
<evidence type="ECO:0000259" key="13">
    <source>
        <dbReference type="PROSITE" id="PS50888"/>
    </source>
</evidence>
<dbReference type="Proteomes" id="UP000518266">
    <property type="component" value="Unassembled WGS sequence"/>
</dbReference>
<dbReference type="GO" id="GO:0046983">
    <property type="term" value="F:protein dimerization activity"/>
    <property type="evidence" value="ECO:0007669"/>
    <property type="project" value="InterPro"/>
</dbReference>
<dbReference type="EMBL" id="JAAKFY010000006">
    <property type="protein sequence ID" value="KAF3856089.1"/>
    <property type="molecule type" value="Genomic_DNA"/>
</dbReference>
<evidence type="ECO:0000256" key="8">
    <source>
        <dbReference type="ARBA" id="ARBA00023159"/>
    </source>
</evidence>
<dbReference type="OrthoDB" id="10049614at2759"/>
<feature type="compositionally biased region" description="Low complexity" evidence="12">
    <location>
        <begin position="296"/>
        <end position="317"/>
    </location>
</feature>
<dbReference type="FunFam" id="4.10.280.10:FF:000005">
    <property type="entry name" value="Myogenic factor"/>
    <property type="match status" value="1"/>
</dbReference>
<keyword evidence="4" id="KW-0517">Myogenesis</keyword>
<evidence type="ECO:0000256" key="9">
    <source>
        <dbReference type="ARBA" id="ARBA00023163"/>
    </source>
</evidence>
<dbReference type="InterPro" id="IPR011598">
    <property type="entry name" value="bHLH_dom"/>
</dbReference>
<keyword evidence="6" id="KW-0805">Transcription regulation</keyword>
<keyword evidence="10" id="KW-0539">Nucleus</keyword>
<sequence>MASHPCMVTWQLHNGTAQGVVRDLHVSMRVMSDSDTLQTPSLLSPREQHRRLCTRSTISDYPSQTNLTAHRSPAPSLHSALCLNPNPTRSRGRDRGPVLPDRGGPRGILSTTALSSMELFETNPYFYPDQRFYEGGDSYFPSRLPGGYDQSSYQDRNSMMGMCGSLSGVVGVGVTGTEDKASPDSMSPHSEPHCPGQCLPWACKLCKRKTVTMDRRRAATMREKRRLKKVNEAFEALKRSTLMNPNQRLPKVEILRSAIQYIERLQALVSSLNQQDTETGQQGLHYRPSTTLPRVSSSEPSSGSTCCSSPEWSSTPEQCTQSYSSEDLLSAADSPEQGNMRALTSIVDSITAAGSSVAFSVELSK</sequence>
<keyword evidence="8" id="KW-0010">Activator</keyword>
<feature type="domain" description="BHLH" evidence="13">
    <location>
        <begin position="214"/>
        <end position="265"/>
    </location>
</feature>
<dbReference type="GO" id="GO:0048743">
    <property type="term" value="P:positive regulation of skeletal muscle fiber development"/>
    <property type="evidence" value="ECO:0007669"/>
    <property type="project" value="TreeGrafter"/>
</dbReference>
<dbReference type="GO" id="GO:0045663">
    <property type="term" value="P:positive regulation of myoblast differentiation"/>
    <property type="evidence" value="ECO:0007669"/>
    <property type="project" value="TreeGrafter"/>
</dbReference>
<keyword evidence="15" id="KW-1185">Reference proteome</keyword>
<dbReference type="CDD" id="cd18935">
    <property type="entry name" value="bHLH_TS_MYOG_Myf4"/>
    <property type="match status" value="1"/>
</dbReference>
<evidence type="ECO:0000313" key="15">
    <source>
        <dbReference type="Proteomes" id="UP000518266"/>
    </source>
</evidence>
<dbReference type="SMART" id="SM00520">
    <property type="entry name" value="BASIC"/>
    <property type="match status" value="1"/>
</dbReference>
<organism evidence="14 15">
    <name type="scientific">Dissostichus mawsoni</name>
    <name type="common">Antarctic cod</name>
    <dbReference type="NCBI Taxonomy" id="36200"/>
    <lineage>
        <taxon>Eukaryota</taxon>
        <taxon>Metazoa</taxon>
        <taxon>Chordata</taxon>
        <taxon>Craniata</taxon>
        <taxon>Vertebrata</taxon>
        <taxon>Euteleostomi</taxon>
        <taxon>Actinopterygii</taxon>
        <taxon>Neopterygii</taxon>
        <taxon>Teleostei</taxon>
        <taxon>Neoteleostei</taxon>
        <taxon>Acanthomorphata</taxon>
        <taxon>Eupercaria</taxon>
        <taxon>Perciformes</taxon>
        <taxon>Notothenioidei</taxon>
        <taxon>Nototheniidae</taxon>
        <taxon>Dissostichus</taxon>
    </lineage>
</organism>
<dbReference type="Pfam" id="PF01586">
    <property type="entry name" value="Basic"/>
    <property type="match status" value="1"/>
</dbReference>
<keyword evidence="5" id="KW-0221">Differentiation</keyword>
<keyword evidence="7" id="KW-0238">DNA-binding</keyword>
<evidence type="ECO:0000256" key="10">
    <source>
        <dbReference type="ARBA" id="ARBA00023242"/>
    </source>
</evidence>
<dbReference type="PANTHER" id="PTHR11534">
    <property type="entry name" value="MYOGENIC FACTOR"/>
    <property type="match status" value="1"/>
</dbReference>
<comment type="subcellular location">
    <subcellularLocation>
        <location evidence="1">Nucleus</location>
    </subcellularLocation>
</comment>
<keyword evidence="3" id="KW-0217">Developmental protein</keyword>
<dbReference type="PROSITE" id="PS50888">
    <property type="entry name" value="BHLH"/>
    <property type="match status" value="1"/>
</dbReference>
<dbReference type="GO" id="GO:0035914">
    <property type="term" value="P:skeletal muscle cell differentiation"/>
    <property type="evidence" value="ECO:0007669"/>
    <property type="project" value="TreeGrafter"/>
</dbReference>
<dbReference type="Gene3D" id="4.10.280.10">
    <property type="entry name" value="Helix-loop-helix DNA-binding domain"/>
    <property type="match status" value="1"/>
</dbReference>
<dbReference type="GO" id="GO:0000981">
    <property type="term" value="F:DNA-binding transcription factor activity, RNA polymerase II-specific"/>
    <property type="evidence" value="ECO:0007669"/>
    <property type="project" value="TreeGrafter"/>
</dbReference>
<evidence type="ECO:0000256" key="4">
    <source>
        <dbReference type="ARBA" id="ARBA00022541"/>
    </source>
</evidence>
<feature type="region of interest" description="Disordered" evidence="12">
    <location>
        <begin position="273"/>
        <end position="319"/>
    </location>
</feature>
<evidence type="ECO:0000256" key="7">
    <source>
        <dbReference type="ARBA" id="ARBA00023125"/>
    </source>
</evidence>
<evidence type="ECO:0000256" key="2">
    <source>
        <dbReference type="ARBA" id="ARBA00011571"/>
    </source>
</evidence>
<feature type="region of interest" description="Disordered" evidence="12">
    <location>
        <begin position="61"/>
        <end position="106"/>
    </location>
</feature>
<gene>
    <name evidence="14" type="ORF">F7725_016812</name>
</gene>
<accession>A0A7J5Z4T0</accession>
<evidence type="ECO:0000256" key="3">
    <source>
        <dbReference type="ARBA" id="ARBA00022473"/>
    </source>
</evidence>
<reference evidence="14 15" key="1">
    <citation type="submission" date="2020-03" db="EMBL/GenBank/DDBJ databases">
        <title>Dissostichus mawsoni Genome sequencing and assembly.</title>
        <authorList>
            <person name="Park H."/>
        </authorList>
    </citation>
    <scope>NUCLEOTIDE SEQUENCE [LARGE SCALE GENOMIC DNA]</scope>
    <source>
        <strain evidence="14">DM0001</strain>
        <tissue evidence="14">Muscle</tissue>
    </source>
</reference>
<comment type="caution">
    <text evidence="14">The sequence shown here is derived from an EMBL/GenBank/DDBJ whole genome shotgun (WGS) entry which is preliminary data.</text>
</comment>
<evidence type="ECO:0000256" key="1">
    <source>
        <dbReference type="ARBA" id="ARBA00004123"/>
    </source>
</evidence>
<name>A0A7J5Z4T0_DISMA</name>
<dbReference type="GO" id="GO:0005634">
    <property type="term" value="C:nucleus"/>
    <property type="evidence" value="ECO:0007669"/>
    <property type="project" value="UniProtKB-SubCell"/>
</dbReference>
<dbReference type="InterPro" id="IPR036638">
    <property type="entry name" value="HLH_DNA-bd_sf"/>
</dbReference>
<evidence type="ECO:0000256" key="5">
    <source>
        <dbReference type="ARBA" id="ARBA00022782"/>
    </source>
</evidence>
<evidence type="ECO:0000256" key="6">
    <source>
        <dbReference type="ARBA" id="ARBA00023015"/>
    </source>
</evidence>
<dbReference type="GO" id="GO:0000978">
    <property type="term" value="F:RNA polymerase II cis-regulatory region sequence-specific DNA binding"/>
    <property type="evidence" value="ECO:0007669"/>
    <property type="project" value="TreeGrafter"/>
</dbReference>
<comment type="subunit">
    <text evidence="2">Efficient DNA binding requires dimerization with another bHLH protein.</text>
</comment>